<dbReference type="EMBL" id="MNPV01000005">
    <property type="protein sequence ID" value="ONH43959.1"/>
    <property type="molecule type" value="Genomic_DNA"/>
</dbReference>
<dbReference type="Proteomes" id="UP000188559">
    <property type="component" value="Unassembled WGS sequence"/>
</dbReference>
<dbReference type="AlphaFoldDB" id="A0A1V2JFD8"/>
<sequence>MPSQIPQTLEIQMLAVQVKENPVHDAVQPGLLEHCRANQAPASMMRNLSHRYNLTKIQAVTSSAGTLKPVNTTKFELTYSGEYKYLQPKGLQMQFPPLPNPSEFTRLETNSNGKTVAPENSEKSFITPNNEIGFRIIADNETAFVSEFEKIIRDDKPYPGQTVRIEPNNISDEIKISATEDNKLVIEVGKTKYYPDAHNHKNTDIVIVSNSKDELAKNITVGPNVNTNIVTRRYPGEGTFVEEPVKNPGKEGSSPSPSTEPKTHLSQLKHK</sequence>
<name>A0A1V2JFD8_PSEAZ</name>
<evidence type="ECO:0000313" key="2">
    <source>
        <dbReference type="EMBL" id="ONH43959.1"/>
    </source>
</evidence>
<evidence type="ECO:0000256" key="1">
    <source>
        <dbReference type="SAM" id="MobiDB-lite"/>
    </source>
</evidence>
<feature type="region of interest" description="Disordered" evidence="1">
    <location>
        <begin position="233"/>
        <end position="271"/>
    </location>
</feature>
<feature type="compositionally biased region" description="Polar residues" evidence="1">
    <location>
        <begin position="253"/>
        <end position="271"/>
    </location>
</feature>
<keyword evidence="3" id="KW-1185">Reference proteome</keyword>
<accession>A0A1V2JFD8</accession>
<organism evidence="2 3">
    <name type="scientific">Pseudomonas azotoformans</name>
    <dbReference type="NCBI Taxonomy" id="47878"/>
    <lineage>
        <taxon>Bacteria</taxon>
        <taxon>Pseudomonadati</taxon>
        <taxon>Pseudomonadota</taxon>
        <taxon>Gammaproteobacteria</taxon>
        <taxon>Pseudomonadales</taxon>
        <taxon>Pseudomonadaceae</taxon>
        <taxon>Pseudomonas</taxon>
    </lineage>
</organism>
<protein>
    <submittedName>
        <fullName evidence="2">Uncharacterized protein</fullName>
    </submittedName>
</protein>
<gene>
    <name evidence="2" type="ORF">BLL37_19405</name>
</gene>
<comment type="caution">
    <text evidence="2">The sequence shown here is derived from an EMBL/GenBank/DDBJ whole genome shotgun (WGS) entry which is preliminary data.</text>
</comment>
<proteinExistence type="predicted"/>
<evidence type="ECO:0000313" key="3">
    <source>
        <dbReference type="Proteomes" id="UP000188559"/>
    </source>
</evidence>
<reference evidence="2 3" key="1">
    <citation type="submission" date="2016-10" db="EMBL/GenBank/DDBJ databases">
        <title>Pseudomonas lactis sp. nov. and Pseudomonas paralactis sp. nov., isolated from bovine raw milk.</title>
        <authorList>
            <person name="Von Neubeck M."/>
            <person name="Huptas C."/>
            <person name="Glueck C."/>
            <person name="Krewinkel M."/>
            <person name="Stoeckel M."/>
            <person name="Stressler T."/>
            <person name="Fischer L."/>
            <person name="Hinrichs J."/>
            <person name="Scherer S."/>
            <person name="Wenning M."/>
        </authorList>
    </citation>
    <scope>NUCLEOTIDE SEQUENCE [LARGE SCALE GENOMIC DNA]</scope>
    <source>
        <strain evidence="2 3">DSM 18862</strain>
    </source>
</reference>